<gene>
    <name evidence="5" type="ORF">E6C48_14600</name>
</gene>
<dbReference type="PANTHER" id="PTHR43537:SF45">
    <property type="entry name" value="GNTR FAMILY REGULATORY PROTEIN"/>
    <property type="match status" value="1"/>
</dbReference>
<comment type="caution">
    <text evidence="5">The sequence shown here is derived from an EMBL/GenBank/DDBJ whole genome shotgun (WGS) entry which is preliminary data.</text>
</comment>
<dbReference type="Gene3D" id="1.20.120.530">
    <property type="entry name" value="GntR ligand-binding domain-like"/>
    <property type="match status" value="1"/>
</dbReference>
<dbReference type="Pfam" id="PF00392">
    <property type="entry name" value="GntR"/>
    <property type="match status" value="1"/>
</dbReference>
<dbReference type="SMART" id="SM00895">
    <property type="entry name" value="FCD"/>
    <property type="match status" value="1"/>
</dbReference>
<keyword evidence="3" id="KW-0804">Transcription</keyword>
<dbReference type="Pfam" id="PF07729">
    <property type="entry name" value="FCD"/>
    <property type="match status" value="1"/>
</dbReference>
<organism evidence="5 6">
    <name type="scientific">Ollibium composti</name>
    <dbReference type="NCBI Taxonomy" id="2675109"/>
    <lineage>
        <taxon>Bacteria</taxon>
        <taxon>Pseudomonadati</taxon>
        <taxon>Pseudomonadota</taxon>
        <taxon>Alphaproteobacteria</taxon>
        <taxon>Hyphomicrobiales</taxon>
        <taxon>Phyllobacteriaceae</taxon>
        <taxon>Ollibium</taxon>
    </lineage>
</organism>
<dbReference type="SUPFAM" id="SSF46785">
    <property type="entry name" value="Winged helix' DNA-binding domain"/>
    <property type="match status" value="1"/>
</dbReference>
<name>A0ABY2Q5D9_9HYPH</name>
<evidence type="ECO:0000256" key="1">
    <source>
        <dbReference type="ARBA" id="ARBA00023015"/>
    </source>
</evidence>
<dbReference type="Gene3D" id="1.10.10.10">
    <property type="entry name" value="Winged helix-like DNA-binding domain superfamily/Winged helix DNA-binding domain"/>
    <property type="match status" value="1"/>
</dbReference>
<dbReference type="SMART" id="SM00345">
    <property type="entry name" value="HTH_GNTR"/>
    <property type="match status" value="1"/>
</dbReference>
<dbReference type="InterPro" id="IPR008920">
    <property type="entry name" value="TF_FadR/GntR_C"/>
</dbReference>
<dbReference type="EMBL" id="SSNY01000008">
    <property type="protein sequence ID" value="THF56486.1"/>
    <property type="molecule type" value="Genomic_DNA"/>
</dbReference>
<evidence type="ECO:0000256" key="3">
    <source>
        <dbReference type="ARBA" id="ARBA00023163"/>
    </source>
</evidence>
<sequence length="238" mass="25740">MERTVTARPDADAAGSLSSLVERRATGVAQSHRIAARLRERIVAGTLKPGAHLSEAALSEELDVSRNTLREAFRVLAKEGILNHEVNRGVFVSIPSTQTIVDVYRVRRLVQCAALAQGYAGHPGAIHMRAALQEAERCRGIGDWLGVGSADIAYHAAIVELADSPRLSAFFGQVLLELRLVFGLLPNAEHLHAPFVDRNRAILGLLEDGRPAEAAQALETYLGQAERLILSAYSPLSK</sequence>
<evidence type="ECO:0000313" key="5">
    <source>
        <dbReference type="EMBL" id="THF56486.1"/>
    </source>
</evidence>
<dbReference type="InterPro" id="IPR036390">
    <property type="entry name" value="WH_DNA-bd_sf"/>
</dbReference>
<proteinExistence type="predicted"/>
<reference evidence="5 6" key="1">
    <citation type="submission" date="2019-04" db="EMBL/GenBank/DDBJ databases">
        <title>Mesorhizobium composti sp. nov., isolated from compost.</title>
        <authorList>
            <person name="Lin S.-Y."/>
            <person name="Hameed A."/>
            <person name="Hsieh Y.-T."/>
            <person name="Young C.-C."/>
        </authorList>
    </citation>
    <scope>NUCLEOTIDE SEQUENCE [LARGE SCALE GENOMIC DNA]</scope>
    <source>
        <strain evidence="5 6">CC-YTH430</strain>
    </source>
</reference>
<dbReference type="SUPFAM" id="SSF48008">
    <property type="entry name" value="GntR ligand-binding domain-like"/>
    <property type="match status" value="1"/>
</dbReference>
<dbReference type="CDD" id="cd07377">
    <property type="entry name" value="WHTH_GntR"/>
    <property type="match status" value="1"/>
</dbReference>
<keyword evidence="2" id="KW-0238">DNA-binding</keyword>
<dbReference type="InterPro" id="IPR036388">
    <property type="entry name" value="WH-like_DNA-bd_sf"/>
</dbReference>
<dbReference type="InterPro" id="IPR011711">
    <property type="entry name" value="GntR_C"/>
</dbReference>
<keyword evidence="1" id="KW-0805">Transcription regulation</keyword>
<keyword evidence="6" id="KW-1185">Reference proteome</keyword>
<evidence type="ECO:0000259" key="4">
    <source>
        <dbReference type="PROSITE" id="PS50949"/>
    </source>
</evidence>
<dbReference type="PRINTS" id="PR00035">
    <property type="entry name" value="HTHGNTR"/>
</dbReference>
<dbReference type="PANTHER" id="PTHR43537">
    <property type="entry name" value="TRANSCRIPTIONAL REGULATOR, GNTR FAMILY"/>
    <property type="match status" value="1"/>
</dbReference>
<dbReference type="PROSITE" id="PS50949">
    <property type="entry name" value="HTH_GNTR"/>
    <property type="match status" value="1"/>
</dbReference>
<evidence type="ECO:0000256" key="2">
    <source>
        <dbReference type="ARBA" id="ARBA00023125"/>
    </source>
</evidence>
<dbReference type="InterPro" id="IPR000524">
    <property type="entry name" value="Tscrpt_reg_HTH_GntR"/>
</dbReference>
<accession>A0ABY2Q5D9</accession>
<protein>
    <submittedName>
        <fullName evidence="5">GntR family transcriptional regulator</fullName>
    </submittedName>
</protein>
<evidence type="ECO:0000313" key="6">
    <source>
        <dbReference type="Proteomes" id="UP000306441"/>
    </source>
</evidence>
<dbReference type="Proteomes" id="UP000306441">
    <property type="component" value="Unassembled WGS sequence"/>
</dbReference>
<feature type="domain" description="HTH gntR-type" evidence="4">
    <location>
        <begin position="28"/>
        <end position="95"/>
    </location>
</feature>